<keyword evidence="3" id="KW-1185">Reference proteome</keyword>
<comment type="caution">
    <text evidence="2">The sequence shown here is derived from an EMBL/GenBank/DDBJ whole genome shotgun (WGS) entry which is preliminary data.</text>
</comment>
<feature type="region of interest" description="Disordered" evidence="1">
    <location>
        <begin position="73"/>
        <end position="94"/>
    </location>
</feature>
<evidence type="ECO:0000313" key="3">
    <source>
        <dbReference type="Proteomes" id="UP000031737"/>
    </source>
</evidence>
<dbReference type="EMBL" id="AUPL01008665">
    <property type="protein sequence ID" value="ESL04800.1"/>
    <property type="molecule type" value="Genomic_DNA"/>
</dbReference>
<sequence length="94" mass="10550">MIYGVDFLHCGRPQKKKSTLHLSRCAPWRGADSKAGGTNTTTPSSTLKEDPFYCNPCGGCADIFVATRKCQPTNQTNKQEKHKHLHTHTHIQRE</sequence>
<protein>
    <submittedName>
        <fullName evidence="2">Uncharacterized protein</fullName>
    </submittedName>
</protein>
<accession>A0A061ISE8</accession>
<reference evidence="2 3" key="1">
    <citation type="submission" date="2013-07" db="EMBL/GenBank/DDBJ databases">
        <authorList>
            <person name="Stoco P.H."/>
            <person name="Wagner G."/>
            <person name="Gerber A."/>
            <person name="Zaha A."/>
            <person name="Thompson C."/>
            <person name="Bartholomeu D.C."/>
            <person name="Luckemeyer D.D."/>
            <person name="Bahia D."/>
            <person name="Loreto E."/>
            <person name="Prestes E.B."/>
            <person name="Lima F.M."/>
            <person name="Rodrigues-Luiz G."/>
            <person name="Vallejo G.A."/>
            <person name="Filho J.F."/>
            <person name="Monteiro K.M."/>
            <person name="Tyler K.M."/>
            <person name="de Almeida L.G."/>
            <person name="Ortiz M.F."/>
            <person name="Siervo M.A."/>
            <person name="de Moraes M.H."/>
            <person name="Cunha O.L."/>
            <person name="Mendonca-Neto R."/>
            <person name="Silva R."/>
            <person name="Teixeira S.M."/>
            <person name="Murta S.M."/>
            <person name="Sincero T.C."/>
            <person name="Mendes T.A."/>
            <person name="Urmenyi T.P."/>
            <person name="Silva V.G."/>
            <person name="da Rocha W.D."/>
            <person name="Andersson B."/>
            <person name="Romanha A.J."/>
            <person name="Steindel M."/>
            <person name="de Vasconcelos A.T."/>
            <person name="Grisard E.C."/>
        </authorList>
    </citation>
    <scope>NUCLEOTIDE SEQUENCE [LARGE SCALE GENOMIC DNA]</scope>
    <source>
        <strain evidence="2 3">SC58</strain>
    </source>
</reference>
<name>A0A061ISE8_TRYRA</name>
<dbReference type="AlphaFoldDB" id="A0A061ISE8"/>
<evidence type="ECO:0000256" key="1">
    <source>
        <dbReference type="SAM" id="MobiDB-lite"/>
    </source>
</evidence>
<dbReference type="VEuPathDB" id="TriTrypDB:TRSC58_07676"/>
<feature type="compositionally biased region" description="Basic residues" evidence="1">
    <location>
        <begin position="80"/>
        <end position="94"/>
    </location>
</feature>
<organism evidence="2 3">
    <name type="scientific">Trypanosoma rangeli SC58</name>
    <dbReference type="NCBI Taxonomy" id="429131"/>
    <lineage>
        <taxon>Eukaryota</taxon>
        <taxon>Discoba</taxon>
        <taxon>Euglenozoa</taxon>
        <taxon>Kinetoplastea</taxon>
        <taxon>Metakinetoplastina</taxon>
        <taxon>Trypanosomatida</taxon>
        <taxon>Trypanosomatidae</taxon>
        <taxon>Trypanosoma</taxon>
        <taxon>Herpetosoma</taxon>
    </lineage>
</organism>
<dbReference type="Proteomes" id="UP000031737">
    <property type="component" value="Unassembled WGS sequence"/>
</dbReference>
<proteinExistence type="predicted"/>
<gene>
    <name evidence="2" type="ORF">TRSC58_07676</name>
</gene>
<evidence type="ECO:0000313" key="2">
    <source>
        <dbReference type="EMBL" id="ESL04800.1"/>
    </source>
</evidence>